<dbReference type="AlphaFoldDB" id="A0A448X0T5"/>
<keyword evidence="2" id="KW-1185">Reference proteome</keyword>
<gene>
    <name evidence="1" type="ORF">PXEA_LOCUS18522</name>
</gene>
<proteinExistence type="predicted"/>
<dbReference type="Proteomes" id="UP000784294">
    <property type="component" value="Unassembled WGS sequence"/>
</dbReference>
<organism evidence="1 2">
    <name type="scientific">Protopolystoma xenopodis</name>
    <dbReference type="NCBI Taxonomy" id="117903"/>
    <lineage>
        <taxon>Eukaryota</taxon>
        <taxon>Metazoa</taxon>
        <taxon>Spiralia</taxon>
        <taxon>Lophotrochozoa</taxon>
        <taxon>Platyhelminthes</taxon>
        <taxon>Monogenea</taxon>
        <taxon>Polyopisthocotylea</taxon>
        <taxon>Polystomatidea</taxon>
        <taxon>Polystomatidae</taxon>
        <taxon>Protopolystoma</taxon>
    </lineage>
</organism>
<evidence type="ECO:0000313" key="2">
    <source>
        <dbReference type="Proteomes" id="UP000784294"/>
    </source>
</evidence>
<dbReference type="EMBL" id="CAAALY010071545">
    <property type="protein sequence ID" value="VEL25082.1"/>
    <property type="molecule type" value="Genomic_DNA"/>
</dbReference>
<protein>
    <submittedName>
        <fullName evidence="1">Uncharacterized protein</fullName>
    </submittedName>
</protein>
<dbReference type="InterPro" id="IPR013320">
    <property type="entry name" value="ConA-like_dom_sf"/>
</dbReference>
<dbReference type="Gene3D" id="2.60.120.200">
    <property type="match status" value="1"/>
</dbReference>
<accession>A0A448X0T5</accession>
<reference evidence="1" key="1">
    <citation type="submission" date="2018-11" db="EMBL/GenBank/DDBJ databases">
        <authorList>
            <consortium name="Pathogen Informatics"/>
        </authorList>
    </citation>
    <scope>NUCLEOTIDE SEQUENCE</scope>
</reference>
<dbReference type="SUPFAM" id="SSF49899">
    <property type="entry name" value="Concanavalin A-like lectins/glucanases"/>
    <property type="match status" value="1"/>
</dbReference>
<comment type="caution">
    <text evidence="1">The sequence shown here is derived from an EMBL/GenBank/DDBJ whole genome shotgun (WGS) entry which is preliminary data.</text>
</comment>
<sequence>MIRTSLQINDTQPHRLELIVQSENVTLYVDGKWHSSLRAEFPSSVSNISLESHLPRLGNTDFSYHARFPEKPQAGTIATSSYGLSTTRGIQQMESFNIAPAAVPGRYLALTGPFYIGGGPRDLLEGAHSSWRTRKASGFIGKNDYFIFRHNCFVRQN</sequence>
<name>A0A448X0T5_9PLAT</name>
<evidence type="ECO:0000313" key="1">
    <source>
        <dbReference type="EMBL" id="VEL25082.1"/>
    </source>
</evidence>